<dbReference type="AlphaFoldDB" id="C5B8K3"/>
<organism evidence="3 4">
    <name type="scientific">Edwardsiella ictaluri (strain 93-146)</name>
    <dbReference type="NCBI Taxonomy" id="634503"/>
    <lineage>
        <taxon>Bacteria</taxon>
        <taxon>Pseudomonadati</taxon>
        <taxon>Pseudomonadota</taxon>
        <taxon>Gammaproteobacteria</taxon>
        <taxon>Enterobacterales</taxon>
        <taxon>Hafniaceae</taxon>
        <taxon>Edwardsiella</taxon>
    </lineage>
</organism>
<dbReference type="EMBL" id="CP001600">
    <property type="protein sequence ID" value="ACR69864.1"/>
    <property type="molecule type" value="Genomic_DNA"/>
</dbReference>
<evidence type="ECO:0000259" key="2">
    <source>
        <dbReference type="PROSITE" id="PS50994"/>
    </source>
</evidence>
<dbReference type="KEGG" id="eic:NT01EI_2696"/>
<name>C5B8K3_EDWI9</name>
<dbReference type="GO" id="GO:0003676">
    <property type="term" value="F:nucleic acid binding"/>
    <property type="evidence" value="ECO:0007669"/>
    <property type="project" value="InterPro"/>
</dbReference>
<dbReference type="PANTHER" id="PTHR47515:SF1">
    <property type="entry name" value="BLR2054 PROTEIN"/>
    <property type="match status" value="1"/>
</dbReference>
<accession>C5B8K3</accession>
<dbReference type="InterPro" id="IPR025948">
    <property type="entry name" value="HTH-like_dom"/>
</dbReference>
<sequence length="251" mass="29557">MMQSRTVYNYRSCRDDRAVTLRIREIAETRIRYGVQRIHILLRREGWLINHKKTHRIYCQEGLNLRTKRPRRHVIARQRSVRPEVTAIDQCWSMDFVADNPFNGHRIRALTVVDNFSRECLAIHVGQGLRGEDVVTVMARLKALRQRVPERLQTDNGSEFISKALDHWAYENGITMDFSRPGKPTDNALIESFNGSFRDECLNVHWFLSLDDAQEKIEQWRQEYNRSRPHSSLNNQTPEEFIQSLQKGPDL</sequence>
<dbReference type="Pfam" id="PF13683">
    <property type="entry name" value="rve_3"/>
    <property type="match status" value="1"/>
</dbReference>
<dbReference type="GO" id="GO:0015074">
    <property type="term" value="P:DNA integration"/>
    <property type="evidence" value="ECO:0007669"/>
    <property type="project" value="InterPro"/>
</dbReference>
<dbReference type="Pfam" id="PF13276">
    <property type="entry name" value="HTH_21"/>
    <property type="match status" value="1"/>
</dbReference>
<protein>
    <submittedName>
        <fullName evidence="3">Integrase core domain protein</fullName>
    </submittedName>
</protein>
<reference evidence="3 4" key="2">
    <citation type="journal article" date="2012" name="J. Bacteriol.">
        <title>Genome Sequence of Edwardsiella ictaluri 93-146, a Strain Associated with a Natural Channel Catfish Outbreak of Enteric Septicemia of Catfish.</title>
        <authorList>
            <person name="Williams M.L."/>
            <person name="Gillaspy A.F."/>
            <person name="Dyer D.W."/>
            <person name="Thune R.L."/>
            <person name="Waldbieser G.C."/>
            <person name="Schuster S.C."/>
            <person name="Gipson J."/>
            <person name="Zaitshik J."/>
            <person name="Landry C."/>
            <person name="Banes M.M."/>
            <person name="Lawrence M.L."/>
        </authorList>
    </citation>
    <scope>NUCLEOTIDE SEQUENCE [LARGE SCALE GENOMIC DNA]</scope>
    <source>
        <strain evidence="3 4">93-146</strain>
    </source>
</reference>
<dbReference type="PROSITE" id="PS50994">
    <property type="entry name" value="INTEGRASE"/>
    <property type="match status" value="1"/>
</dbReference>
<evidence type="ECO:0000256" key="1">
    <source>
        <dbReference type="SAM" id="MobiDB-lite"/>
    </source>
</evidence>
<dbReference type="HOGENOM" id="CLU_027402_31_0_6"/>
<dbReference type="NCBIfam" id="NF033516">
    <property type="entry name" value="transpos_IS3"/>
    <property type="match status" value="1"/>
</dbReference>
<dbReference type="Gene3D" id="3.30.420.10">
    <property type="entry name" value="Ribonuclease H-like superfamily/Ribonuclease H"/>
    <property type="match status" value="1"/>
</dbReference>
<dbReference type="SUPFAM" id="SSF53098">
    <property type="entry name" value="Ribonuclease H-like"/>
    <property type="match status" value="1"/>
</dbReference>
<dbReference type="InterPro" id="IPR001584">
    <property type="entry name" value="Integrase_cat-core"/>
</dbReference>
<feature type="region of interest" description="Disordered" evidence="1">
    <location>
        <begin position="227"/>
        <end position="251"/>
    </location>
</feature>
<feature type="domain" description="Integrase catalytic" evidence="2">
    <location>
        <begin position="79"/>
        <end position="246"/>
    </location>
</feature>
<dbReference type="PANTHER" id="PTHR47515">
    <property type="entry name" value="LOW CALCIUM RESPONSE LOCUS PROTEIN T"/>
    <property type="match status" value="1"/>
</dbReference>
<evidence type="ECO:0000313" key="3">
    <source>
        <dbReference type="EMBL" id="ACR69864.1"/>
    </source>
</evidence>
<dbReference type="InterPro" id="IPR036397">
    <property type="entry name" value="RNaseH_sf"/>
</dbReference>
<evidence type="ECO:0000313" key="4">
    <source>
        <dbReference type="Proteomes" id="UP000001485"/>
    </source>
</evidence>
<reference evidence="4" key="1">
    <citation type="submission" date="2009-03" db="EMBL/GenBank/DDBJ databases">
        <title>Complete genome sequence of Edwardsiella ictaluri 93-146.</title>
        <authorList>
            <person name="Williams M.L."/>
            <person name="Gillaspy A.F."/>
            <person name="Dyer D.W."/>
            <person name="Thune R.L."/>
            <person name="Waldbieser G.C."/>
            <person name="Schuster S.C."/>
            <person name="Gipson J."/>
            <person name="Zaitshik J."/>
            <person name="Landry C."/>
            <person name="Lawrence M.L."/>
        </authorList>
    </citation>
    <scope>NUCLEOTIDE SEQUENCE [LARGE SCALE GENOMIC DNA]</scope>
    <source>
        <strain evidence="4">93-146</strain>
    </source>
</reference>
<gene>
    <name evidence="3" type="ordered locus">NT01EI_2696</name>
</gene>
<dbReference type="InterPro" id="IPR012337">
    <property type="entry name" value="RNaseH-like_sf"/>
</dbReference>
<dbReference type="InterPro" id="IPR048020">
    <property type="entry name" value="Transpos_IS3"/>
</dbReference>
<dbReference type="Proteomes" id="UP000001485">
    <property type="component" value="Chromosome"/>
</dbReference>
<feature type="compositionally biased region" description="Polar residues" evidence="1">
    <location>
        <begin position="230"/>
        <end position="251"/>
    </location>
</feature>
<proteinExistence type="predicted"/>